<dbReference type="Pfam" id="PF00169">
    <property type="entry name" value="PH"/>
    <property type="match status" value="2"/>
</dbReference>
<dbReference type="PANTHER" id="PTHR17271">
    <property type="entry name" value="PLECKSTRIN HOMOLOGY PH DOMAIN-CONTAINING PROTEIN"/>
    <property type="match status" value="1"/>
</dbReference>
<evidence type="ECO:0000313" key="3">
    <source>
        <dbReference type="EnsemblMetazoa" id="G1113.1:cds"/>
    </source>
</evidence>
<dbReference type="PROSITE" id="PS50003">
    <property type="entry name" value="PH_DOMAIN"/>
    <property type="match status" value="2"/>
</dbReference>
<feature type="compositionally biased region" description="Basic and acidic residues" evidence="1">
    <location>
        <begin position="345"/>
        <end position="363"/>
    </location>
</feature>
<feature type="region of interest" description="Disordered" evidence="1">
    <location>
        <begin position="167"/>
        <end position="186"/>
    </location>
</feature>
<feature type="domain" description="PH" evidence="2">
    <location>
        <begin position="393"/>
        <end position="446"/>
    </location>
</feature>
<feature type="region of interest" description="Disordered" evidence="1">
    <location>
        <begin position="216"/>
        <end position="386"/>
    </location>
</feature>
<feature type="compositionally biased region" description="Basic and acidic residues" evidence="1">
    <location>
        <begin position="290"/>
        <end position="304"/>
    </location>
</feature>
<dbReference type="PANTHER" id="PTHR17271:SF1">
    <property type="entry name" value="PROTEIN OUTSPREAD"/>
    <property type="match status" value="1"/>
</dbReference>
<dbReference type="Proteomes" id="UP000005408">
    <property type="component" value="Unassembled WGS sequence"/>
</dbReference>
<dbReference type="SUPFAM" id="SSF50729">
    <property type="entry name" value="PH domain-like"/>
    <property type="match status" value="2"/>
</dbReference>
<feature type="compositionally biased region" description="Polar residues" evidence="1">
    <location>
        <begin position="305"/>
        <end position="326"/>
    </location>
</feature>
<dbReference type="SMART" id="SM00233">
    <property type="entry name" value="PH"/>
    <property type="match status" value="1"/>
</dbReference>
<dbReference type="AlphaFoldDB" id="A0A8W8HUN1"/>
<accession>A0A8W8HUN1</accession>
<feature type="compositionally biased region" description="Polar residues" evidence="1">
    <location>
        <begin position="365"/>
        <end position="386"/>
    </location>
</feature>
<evidence type="ECO:0000256" key="1">
    <source>
        <dbReference type="SAM" id="MobiDB-lite"/>
    </source>
</evidence>
<evidence type="ECO:0000259" key="2">
    <source>
        <dbReference type="PROSITE" id="PS50003"/>
    </source>
</evidence>
<proteinExistence type="predicted"/>
<dbReference type="GO" id="GO:0051015">
    <property type="term" value="F:actin filament binding"/>
    <property type="evidence" value="ECO:0007669"/>
    <property type="project" value="TreeGrafter"/>
</dbReference>
<feature type="domain" description="PH" evidence="2">
    <location>
        <begin position="41"/>
        <end position="147"/>
    </location>
</feature>
<evidence type="ECO:0000313" key="4">
    <source>
        <dbReference type="Proteomes" id="UP000005408"/>
    </source>
</evidence>
<dbReference type="InterPro" id="IPR001849">
    <property type="entry name" value="PH_domain"/>
</dbReference>
<protein>
    <recommendedName>
        <fullName evidence="2">PH domain-containing protein</fullName>
    </recommendedName>
</protein>
<reference evidence="3" key="1">
    <citation type="submission" date="2022-08" db="UniProtKB">
        <authorList>
            <consortium name="EnsemblMetazoa"/>
        </authorList>
    </citation>
    <scope>IDENTIFICATION</scope>
    <source>
        <strain evidence="3">05x7-T-G4-1.051#20</strain>
    </source>
</reference>
<dbReference type="InterPro" id="IPR011993">
    <property type="entry name" value="PH-like_dom_sf"/>
</dbReference>
<keyword evidence="4" id="KW-1185">Reference proteome</keyword>
<organism evidence="3 4">
    <name type="scientific">Magallana gigas</name>
    <name type="common">Pacific oyster</name>
    <name type="synonym">Crassostrea gigas</name>
    <dbReference type="NCBI Taxonomy" id="29159"/>
    <lineage>
        <taxon>Eukaryota</taxon>
        <taxon>Metazoa</taxon>
        <taxon>Spiralia</taxon>
        <taxon>Lophotrochozoa</taxon>
        <taxon>Mollusca</taxon>
        <taxon>Bivalvia</taxon>
        <taxon>Autobranchia</taxon>
        <taxon>Pteriomorphia</taxon>
        <taxon>Ostreida</taxon>
        <taxon>Ostreoidea</taxon>
        <taxon>Ostreidae</taxon>
        <taxon>Magallana</taxon>
    </lineage>
</organism>
<dbReference type="InterPro" id="IPR052223">
    <property type="entry name" value="Actin_Cytoskeleton_Reg"/>
</dbReference>
<feature type="compositionally biased region" description="Basic and acidic residues" evidence="1">
    <location>
        <begin position="238"/>
        <end position="249"/>
    </location>
</feature>
<name>A0A8W8HUN1_MAGGI</name>
<dbReference type="GO" id="GO:0015629">
    <property type="term" value="C:actin cytoskeleton"/>
    <property type="evidence" value="ECO:0007669"/>
    <property type="project" value="TreeGrafter"/>
</dbReference>
<sequence>MASKCRKFEPNIFNKSKCQACFGAKDAHSAEALHNNKVSRKVSKCGFLFVAPDFDFSNPLEKTKRWQRRFMRLYDDGELTYCVDEDPETIPQGIIDMNKCSAVNDAETVTSHPFSLEIVTPNKKYYIKGQSKEEYQWWHDVLQVFPGRLTKAKNRRFTMPIFSNKENVQPAPSRLPSASSITEPDSLMNGRFNVEKVKTKEQQFSTYRGVRNMKHKTDKHYQEGLRKSSSLHDLSSAEMEKDVTRDLGETRFLSRSGDRLDSQNQVTGIPALRRGSLDDKTIPVSNKPKNASERARLHRERSTSLKDFSTQLSLAKQEGSGRTSLTGLDRMTSRSDSQSVGRQGGHTEYESRNNETDEHKMAKSSELQAASRTNSSPVISGTPSQSSRYEDLMYMKKGWLIKQGSSEKDWKKHWFVLTGNSLRYYKDAKAEETKHTGRPNRFVRLL</sequence>
<dbReference type="EnsemblMetazoa" id="G1113.1">
    <property type="protein sequence ID" value="G1113.1:cds"/>
    <property type="gene ID" value="G1113"/>
</dbReference>
<dbReference type="Gene3D" id="2.30.29.30">
    <property type="entry name" value="Pleckstrin-homology domain (PH domain)/Phosphotyrosine-binding domain (PTB)"/>
    <property type="match status" value="2"/>
</dbReference>